<dbReference type="AlphaFoldDB" id="A0A835L044"/>
<keyword evidence="6" id="KW-1015">Disulfide bond</keyword>
<dbReference type="PANTHER" id="PTHR24276">
    <property type="entry name" value="POLYSERASE-RELATED"/>
    <property type="match status" value="1"/>
</dbReference>
<organism evidence="12 13">
    <name type="scientific">Spodoptera exigua</name>
    <name type="common">Beet armyworm</name>
    <name type="synonym">Noctua fulgens</name>
    <dbReference type="NCBI Taxonomy" id="7107"/>
    <lineage>
        <taxon>Eukaryota</taxon>
        <taxon>Metazoa</taxon>
        <taxon>Ecdysozoa</taxon>
        <taxon>Arthropoda</taxon>
        <taxon>Hexapoda</taxon>
        <taxon>Insecta</taxon>
        <taxon>Pterygota</taxon>
        <taxon>Neoptera</taxon>
        <taxon>Endopterygota</taxon>
        <taxon>Lepidoptera</taxon>
        <taxon>Glossata</taxon>
        <taxon>Ditrysia</taxon>
        <taxon>Noctuoidea</taxon>
        <taxon>Noctuidae</taxon>
        <taxon>Amphipyrinae</taxon>
        <taxon>Spodoptera</taxon>
    </lineage>
</organism>
<keyword evidence="5" id="KW-0720">Serine protease</keyword>
<keyword evidence="3" id="KW-0645">Protease</keyword>
<evidence type="ECO:0000256" key="1">
    <source>
        <dbReference type="ARBA" id="ARBA00004239"/>
    </source>
</evidence>
<dbReference type="PANTHER" id="PTHR24276:SF91">
    <property type="entry name" value="AT26814P-RELATED"/>
    <property type="match status" value="1"/>
</dbReference>
<dbReference type="GO" id="GO:0090729">
    <property type="term" value="F:toxin activity"/>
    <property type="evidence" value="ECO:0007669"/>
    <property type="project" value="UniProtKB-KW"/>
</dbReference>
<gene>
    <name evidence="12" type="ORF">HW555_011262</name>
</gene>
<dbReference type="PROSITE" id="PS50240">
    <property type="entry name" value="TRYPSIN_DOM"/>
    <property type="match status" value="1"/>
</dbReference>
<comment type="function">
    <text evidence="9">Fibrinolytic activity; shows preferential cleavage of Arg-Gly bonds in all three fibrinogen chains. Contact with the caterpillars causes severe bleeding, due the anticoagulant effect of the protein.</text>
</comment>
<comment type="caution">
    <text evidence="12">The sequence shown here is derived from an EMBL/GenBank/DDBJ whole genome shotgun (WGS) entry which is preliminary data.</text>
</comment>
<evidence type="ECO:0000259" key="11">
    <source>
        <dbReference type="PROSITE" id="PS50240"/>
    </source>
</evidence>
<keyword evidence="4" id="KW-0378">Hydrolase</keyword>
<dbReference type="GO" id="GO:0004252">
    <property type="term" value="F:serine-type endopeptidase activity"/>
    <property type="evidence" value="ECO:0007669"/>
    <property type="project" value="InterPro"/>
</dbReference>
<dbReference type="InterPro" id="IPR050430">
    <property type="entry name" value="Peptidase_S1"/>
</dbReference>
<proteinExistence type="inferred from homology"/>
<dbReference type="SUPFAM" id="SSF50494">
    <property type="entry name" value="Trypsin-like serine proteases"/>
    <property type="match status" value="1"/>
</dbReference>
<feature type="domain" description="Peptidase S1" evidence="11">
    <location>
        <begin position="14"/>
        <end position="244"/>
    </location>
</feature>
<evidence type="ECO:0000256" key="7">
    <source>
        <dbReference type="ARBA" id="ARBA00023240"/>
    </source>
</evidence>
<evidence type="ECO:0000256" key="8">
    <source>
        <dbReference type="ARBA" id="ARBA00024195"/>
    </source>
</evidence>
<keyword evidence="13" id="KW-1185">Reference proteome</keyword>
<dbReference type="InterPro" id="IPR001254">
    <property type="entry name" value="Trypsin_dom"/>
</dbReference>
<dbReference type="PROSITE" id="PS00134">
    <property type="entry name" value="TRYPSIN_HIS"/>
    <property type="match status" value="1"/>
</dbReference>
<evidence type="ECO:0000256" key="2">
    <source>
        <dbReference type="ARBA" id="ARBA00022656"/>
    </source>
</evidence>
<dbReference type="CDD" id="cd00190">
    <property type="entry name" value="Tryp_SPc"/>
    <property type="match status" value="1"/>
</dbReference>
<comment type="subcellular location">
    <subcellularLocation>
        <location evidence="1">Secreted</location>
        <location evidence="1">Extracellular space</location>
    </subcellularLocation>
</comment>
<evidence type="ECO:0000256" key="10">
    <source>
        <dbReference type="ARBA" id="ARBA00084094"/>
    </source>
</evidence>
<protein>
    <recommendedName>
        <fullName evidence="11">Peptidase S1 domain-containing protein</fullName>
    </recommendedName>
</protein>
<evidence type="ECO:0000256" key="5">
    <source>
        <dbReference type="ARBA" id="ARBA00022825"/>
    </source>
</evidence>
<keyword evidence="10" id="KW-1205">Fibrinolytic toxin</keyword>
<accession>A0A835L044</accession>
<evidence type="ECO:0000256" key="3">
    <source>
        <dbReference type="ARBA" id="ARBA00022670"/>
    </source>
</evidence>
<evidence type="ECO:0000313" key="13">
    <source>
        <dbReference type="Proteomes" id="UP000648187"/>
    </source>
</evidence>
<dbReference type="GO" id="GO:0006508">
    <property type="term" value="P:proteolysis"/>
    <property type="evidence" value="ECO:0007669"/>
    <property type="project" value="UniProtKB-KW"/>
</dbReference>
<evidence type="ECO:0000256" key="4">
    <source>
        <dbReference type="ARBA" id="ARBA00022801"/>
    </source>
</evidence>
<sequence>MDKRPATKGDGGKIVGGNDTTIQTYPYQAYLLLYDGRDYYQCGGSIISRYYIVTAAHCLARIQTIYVRIGSTNSNSGGLEYETSVFNSHPLYDDVTSDYDVGIVTVAQGMSLDGTNARTIDLVGYGSDVTDGETVVVTGWGATSVSFNQSTSKKEIRVLQVIPAVERTRCNEILGGITTRMICAGFTEGGRDTCQGDSGGPAVTGSLLAGVTSFGYGCARPNSPGVYTRIGNVNVRFYIALMTGVSIELSVLHSVNYKVPTKKTLLHHKENSPPERVASTAAHHQELRKCNKNIIVHLFVLKPLER</sequence>
<dbReference type="EMBL" id="JACKWZ010000324">
    <property type="protein sequence ID" value="KAF9409318.1"/>
    <property type="molecule type" value="Genomic_DNA"/>
</dbReference>
<keyword evidence="2" id="KW-0800">Toxin</keyword>
<reference evidence="12" key="1">
    <citation type="submission" date="2020-08" db="EMBL/GenBank/DDBJ databases">
        <title>Spodoptera exigua strain:BAW_Kor-Di-RS1 Genome sequencing and assembly.</title>
        <authorList>
            <person name="Kim J."/>
            <person name="Nam H.Y."/>
            <person name="Kwon M."/>
            <person name="Choi J.H."/>
            <person name="Cho S.R."/>
            <person name="Kim G.-H."/>
        </authorList>
    </citation>
    <scope>NUCLEOTIDE SEQUENCE</scope>
    <source>
        <strain evidence="12">BAW_Kor-Di-RS1</strain>
        <tissue evidence="12">Whole-body</tissue>
    </source>
</reference>
<name>A0A835L044_SPOEX</name>
<evidence type="ECO:0000313" key="12">
    <source>
        <dbReference type="EMBL" id="KAF9409318.1"/>
    </source>
</evidence>
<dbReference type="Gene3D" id="2.40.10.10">
    <property type="entry name" value="Trypsin-like serine proteases"/>
    <property type="match status" value="1"/>
</dbReference>
<dbReference type="FunFam" id="2.40.10.10:FF:000068">
    <property type="entry name" value="transmembrane protease serine 2"/>
    <property type="match status" value="1"/>
</dbReference>
<dbReference type="InterPro" id="IPR009003">
    <property type="entry name" value="Peptidase_S1_PA"/>
</dbReference>
<dbReference type="InterPro" id="IPR001314">
    <property type="entry name" value="Peptidase_S1A"/>
</dbReference>
<evidence type="ECO:0000256" key="6">
    <source>
        <dbReference type="ARBA" id="ARBA00023157"/>
    </source>
</evidence>
<dbReference type="InterPro" id="IPR018114">
    <property type="entry name" value="TRYPSIN_HIS"/>
</dbReference>
<dbReference type="Proteomes" id="UP000648187">
    <property type="component" value="Unassembled WGS sequence"/>
</dbReference>
<dbReference type="SMART" id="SM00020">
    <property type="entry name" value="Tryp_SPc"/>
    <property type="match status" value="1"/>
</dbReference>
<dbReference type="InterPro" id="IPR043504">
    <property type="entry name" value="Peptidase_S1_PA_chymotrypsin"/>
</dbReference>
<dbReference type="Pfam" id="PF00089">
    <property type="entry name" value="Trypsin"/>
    <property type="match status" value="1"/>
</dbReference>
<dbReference type="GO" id="GO:0005576">
    <property type="term" value="C:extracellular region"/>
    <property type="evidence" value="ECO:0007669"/>
    <property type="project" value="UniProtKB-SubCell"/>
</dbReference>
<comment type="similarity">
    <text evidence="8">Belongs to the peptidase S1 family. CLIP subfamily.</text>
</comment>
<dbReference type="FunFam" id="2.40.10.10:FF:000002">
    <property type="entry name" value="Transmembrane protease serine"/>
    <property type="match status" value="1"/>
</dbReference>
<dbReference type="PRINTS" id="PR00722">
    <property type="entry name" value="CHYMOTRYPSIN"/>
</dbReference>
<evidence type="ECO:0000256" key="9">
    <source>
        <dbReference type="ARBA" id="ARBA00055534"/>
    </source>
</evidence>
<keyword evidence="7" id="KW-1199">Hemostasis impairing toxin</keyword>